<dbReference type="PIRSF" id="PIRSF028937">
    <property type="entry name" value="Lg_Ch_AO"/>
    <property type="match status" value="1"/>
</dbReference>
<dbReference type="Pfam" id="PF05199">
    <property type="entry name" value="GMC_oxred_C"/>
    <property type="match status" value="1"/>
</dbReference>
<dbReference type="InterPro" id="IPR036188">
    <property type="entry name" value="FAD/NAD-bd_sf"/>
</dbReference>
<keyword evidence="8 13" id="KW-0274">FAD</keyword>
<keyword evidence="6" id="KW-0285">Flavoprotein</keyword>
<evidence type="ECO:0000259" key="14">
    <source>
        <dbReference type="Pfam" id="PF00732"/>
    </source>
</evidence>
<evidence type="ECO:0000256" key="4">
    <source>
        <dbReference type="ARBA" id="ARBA00010790"/>
    </source>
</evidence>
<evidence type="ECO:0000259" key="15">
    <source>
        <dbReference type="Pfam" id="PF05199"/>
    </source>
</evidence>
<feature type="active site" description="Proton acceptor" evidence="12">
    <location>
        <position position="727"/>
    </location>
</feature>
<dbReference type="Pfam" id="PF13450">
    <property type="entry name" value="NAD_binding_8"/>
    <property type="match status" value="1"/>
</dbReference>
<dbReference type="SUPFAM" id="SSF51905">
    <property type="entry name" value="FAD/NAD(P)-binding domain"/>
    <property type="match status" value="1"/>
</dbReference>
<keyword evidence="7" id="KW-0812">Transmembrane</keyword>
<name>A0A162A4L0_DAUCS</name>
<evidence type="ECO:0000256" key="5">
    <source>
        <dbReference type="ARBA" id="ARBA00013125"/>
    </source>
</evidence>
<evidence type="ECO:0000256" key="9">
    <source>
        <dbReference type="ARBA" id="ARBA00022989"/>
    </source>
</evidence>
<dbReference type="GO" id="GO:0046577">
    <property type="term" value="F:long-chain-alcohol oxidase activity"/>
    <property type="evidence" value="ECO:0007669"/>
    <property type="project" value="UniProtKB-EC"/>
</dbReference>
<feature type="domain" description="Glucose-methanol-choline oxidoreductase C-terminal" evidence="15">
    <location>
        <begin position="648"/>
        <end position="779"/>
    </location>
</feature>
<evidence type="ECO:0000256" key="12">
    <source>
        <dbReference type="PIRSR" id="PIRSR028937-1"/>
    </source>
</evidence>
<dbReference type="InterPro" id="IPR012400">
    <property type="entry name" value="Long_Oxdase"/>
</dbReference>
<evidence type="ECO:0000256" key="13">
    <source>
        <dbReference type="PIRSR" id="PIRSR028937-2"/>
    </source>
</evidence>
<dbReference type="EC" id="1.1.3.20" evidence="5"/>
<dbReference type="InterPro" id="IPR000172">
    <property type="entry name" value="GMC_OxRdtase_N"/>
</dbReference>
<dbReference type="InterPro" id="IPR007867">
    <property type="entry name" value="GMC_OxRtase_C"/>
</dbReference>
<comment type="caution">
    <text evidence="16">The sequence shown here is derived from an EMBL/GenBank/DDBJ whole genome shotgun (WGS) entry which is preliminary data.</text>
</comment>
<reference evidence="16" key="1">
    <citation type="journal article" date="2016" name="Nat. Genet.">
        <title>A high-quality carrot genome assembly provides new insights into carotenoid accumulation and asterid genome evolution.</title>
        <authorList>
            <person name="Iorizzo M."/>
            <person name="Ellison S."/>
            <person name="Senalik D."/>
            <person name="Zeng P."/>
            <person name="Satapoomin P."/>
            <person name="Huang J."/>
            <person name="Bowman M."/>
            <person name="Iovene M."/>
            <person name="Sanseverino W."/>
            <person name="Cavagnaro P."/>
            <person name="Yildiz M."/>
            <person name="Macko-Podgorni A."/>
            <person name="Moranska E."/>
            <person name="Grzebelus E."/>
            <person name="Grzebelus D."/>
            <person name="Ashrafi H."/>
            <person name="Zheng Z."/>
            <person name="Cheng S."/>
            <person name="Spooner D."/>
            <person name="Van Deynze A."/>
            <person name="Simon P."/>
        </authorList>
    </citation>
    <scope>NUCLEOTIDE SEQUENCE [LARGE SCALE GENOMIC DNA]</scope>
    <source>
        <tissue evidence="16">Leaf</tissue>
    </source>
</reference>
<proteinExistence type="inferred from homology"/>
<comment type="similarity">
    <text evidence="4">Belongs to the GMC oxidoreductase family.</text>
</comment>
<evidence type="ECO:0000256" key="3">
    <source>
        <dbReference type="ARBA" id="ARBA00004370"/>
    </source>
</evidence>
<evidence type="ECO:0000256" key="7">
    <source>
        <dbReference type="ARBA" id="ARBA00022692"/>
    </source>
</evidence>
<keyword evidence="11" id="KW-0472">Membrane</keyword>
<dbReference type="OMA" id="CDAFIPS"/>
<dbReference type="PANTHER" id="PTHR46056:SF21">
    <property type="entry name" value="LONG-CHAIN-ALCOHOL OXIDASE"/>
    <property type="match status" value="1"/>
</dbReference>
<accession>A0A162A4L0</accession>
<dbReference type="Gene3D" id="3.50.50.60">
    <property type="entry name" value="FAD/NAD(P)-binding domain"/>
    <property type="match status" value="2"/>
</dbReference>
<feature type="binding site" evidence="13">
    <location>
        <begin position="288"/>
        <end position="303"/>
    </location>
    <ligand>
        <name>FAD</name>
        <dbReference type="ChEBI" id="CHEBI:57692"/>
    </ligand>
</feature>
<comment type="function">
    <text evidence="2">Long-chain fatty alcohol oxidase involved in the omega-oxidation pathway of lipid degradation.</text>
</comment>
<dbReference type="GO" id="GO:0016020">
    <property type="term" value="C:membrane"/>
    <property type="evidence" value="ECO:0007669"/>
    <property type="project" value="UniProtKB-SubCell"/>
</dbReference>
<evidence type="ECO:0000256" key="11">
    <source>
        <dbReference type="ARBA" id="ARBA00023136"/>
    </source>
</evidence>
<evidence type="ECO:0000256" key="2">
    <source>
        <dbReference type="ARBA" id="ARBA00003842"/>
    </source>
</evidence>
<evidence type="ECO:0000256" key="1">
    <source>
        <dbReference type="ARBA" id="ARBA00000920"/>
    </source>
</evidence>
<dbReference type="Gramene" id="KZM95260">
    <property type="protein sequence ID" value="KZM95260"/>
    <property type="gene ID" value="DCAR_018502"/>
</dbReference>
<keyword evidence="10" id="KW-0560">Oxidoreductase</keyword>
<dbReference type="Pfam" id="PF00732">
    <property type="entry name" value="GMC_oxred_N"/>
    <property type="match status" value="1"/>
</dbReference>
<dbReference type="AlphaFoldDB" id="A0A162A4L0"/>
<organism evidence="16">
    <name type="scientific">Daucus carota subsp. sativus</name>
    <name type="common">Carrot</name>
    <dbReference type="NCBI Taxonomy" id="79200"/>
    <lineage>
        <taxon>Eukaryota</taxon>
        <taxon>Viridiplantae</taxon>
        <taxon>Streptophyta</taxon>
        <taxon>Embryophyta</taxon>
        <taxon>Tracheophyta</taxon>
        <taxon>Spermatophyta</taxon>
        <taxon>Magnoliopsida</taxon>
        <taxon>eudicotyledons</taxon>
        <taxon>Gunneridae</taxon>
        <taxon>Pentapetalae</taxon>
        <taxon>asterids</taxon>
        <taxon>campanulids</taxon>
        <taxon>Apiales</taxon>
        <taxon>Apiaceae</taxon>
        <taxon>Apioideae</taxon>
        <taxon>Scandiceae</taxon>
        <taxon>Daucinae</taxon>
        <taxon>Daucus</taxon>
        <taxon>Daucus sect. Daucus</taxon>
    </lineage>
</organism>
<comment type="subcellular location">
    <subcellularLocation>
        <location evidence="3">Membrane</location>
    </subcellularLocation>
</comment>
<dbReference type="GO" id="GO:0050660">
    <property type="term" value="F:flavin adenine dinucleotide binding"/>
    <property type="evidence" value="ECO:0007669"/>
    <property type="project" value="InterPro"/>
</dbReference>
<keyword evidence="9" id="KW-1133">Transmembrane helix</keyword>
<sequence>MEEERNGSDNYSMSHILLRGGKRKSAYSHGFSSSQLQTLSSIFQAFVPSDLSSHTSGSQIPFPDEVAETMKEKLLPEALFLVKLTLSLLSTRLGSLLLCGFVCLDWSWPFVHKFSELAVKKREEVLFKWSSQTNFPMPLRLVFALFKAFCCYTAFSWSLTRSNSSRVSNCQALPSHIGRDLHKRKQAKHLAAIAPRYDLYALVFSGVDMVVIPLSSLAAGTDENSRNPACEAIGYQVKNEENVNKIQERPLENGIVESKDCNDSSFMESLKQKGLQVTEDGTSFRIKCDVVIVGSGCGGAVAAALLAGSGQKVVVLEKGNYFVAQDYSQIEGPSNYELYEKGGLLSSDDGRVALKAGSTVGGGTAVNWSATLKTPDDVLRDWSESQKLPLFGSSVYQDAMDAVCKRLGVTYDCPEEGFSNKVIRTGCENLGLKVERIPRNSPEDHYCGSCSYGCKKGAKRGADTTWLVDAVQNGAVILTGVKAQKFVLGEDENGGARKRCLGVMANVVSKNVTKKLQIEARVTVSSCGALSTPPLMLSSGLKNKNIGRNLHLHPVIFAWGYFPEHESKIQGKSYEGGILTTLHKVESEDSRVQSIIEAAATGPATFAALLPWTSGLDMKDKMAKFARTAVLFSLVRDQSSGEVRSEGKVSYDINQQDEENLKHGLRRVLRIMIEAGAVEVGTFRNDGQRMNCEGITNEAVEEFLDNVEAVGGPKSNGEHWAVYASAHQMGSCRMGANEEEGAVDENGESWEAKGLYVIDGSVLPSAVGVNPMLTIYSTAYCISKRLAEYMKKEEKRA</sequence>
<protein>
    <recommendedName>
        <fullName evidence="5">long-chain-alcohol oxidase</fullName>
        <ecNumber evidence="5">1.1.3.20</ecNumber>
    </recommendedName>
</protein>
<dbReference type="PANTHER" id="PTHR46056">
    <property type="entry name" value="LONG-CHAIN-ALCOHOL OXIDASE"/>
    <property type="match status" value="1"/>
</dbReference>
<dbReference type="EMBL" id="LNRQ01000005">
    <property type="protein sequence ID" value="KZM95260.1"/>
    <property type="molecule type" value="Genomic_DNA"/>
</dbReference>
<gene>
    <name evidence="16" type="ORF">DCAR_018502</name>
</gene>
<evidence type="ECO:0000256" key="10">
    <source>
        <dbReference type="ARBA" id="ARBA00023002"/>
    </source>
</evidence>
<evidence type="ECO:0000313" key="16">
    <source>
        <dbReference type="EMBL" id="KZM95260.1"/>
    </source>
</evidence>
<evidence type="ECO:0000256" key="6">
    <source>
        <dbReference type="ARBA" id="ARBA00022630"/>
    </source>
</evidence>
<comment type="catalytic activity">
    <reaction evidence="1">
        <text>a long-chain primary fatty alcohol + O2 = a long-chain fatty aldehyde + H2O2</text>
        <dbReference type="Rhea" id="RHEA:22756"/>
        <dbReference type="ChEBI" id="CHEBI:15379"/>
        <dbReference type="ChEBI" id="CHEBI:16240"/>
        <dbReference type="ChEBI" id="CHEBI:17176"/>
        <dbReference type="ChEBI" id="CHEBI:77396"/>
        <dbReference type="EC" id="1.1.3.20"/>
    </reaction>
</comment>
<evidence type="ECO:0000256" key="8">
    <source>
        <dbReference type="ARBA" id="ARBA00022827"/>
    </source>
</evidence>
<feature type="domain" description="Glucose-methanol-choline oxidoreductase N-terminal" evidence="14">
    <location>
        <begin position="337"/>
        <end position="555"/>
    </location>
</feature>